<evidence type="ECO:0000256" key="3">
    <source>
        <dbReference type="ARBA" id="ARBA00023002"/>
    </source>
</evidence>
<keyword evidence="2 6" id="KW-0479">Metal-binding</keyword>
<evidence type="ECO:0000256" key="6">
    <source>
        <dbReference type="PIRSR" id="PIRSR602401-1"/>
    </source>
</evidence>
<reference evidence="9 10" key="1">
    <citation type="submission" date="2021-02" db="EMBL/GenBank/DDBJ databases">
        <title>Genome assembly of Pseudopithomyces chartarum.</title>
        <authorList>
            <person name="Jauregui R."/>
            <person name="Singh J."/>
            <person name="Voisey C."/>
        </authorList>
    </citation>
    <scope>NUCLEOTIDE SEQUENCE [LARGE SCALE GENOMIC DNA]</scope>
    <source>
        <strain evidence="9 10">AGR01</strain>
    </source>
</reference>
<evidence type="ECO:0000313" key="10">
    <source>
        <dbReference type="Proteomes" id="UP001280581"/>
    </source>
</evidence>
<dbReference type="PROSITE" id="PS00086">
    <property type="entry name" value="CYTOCHROME_P450"/>
    <property type="match status" value="1"/>
</dbReference>
<name>A0AAN6RD07_9PLEO</name>
<sequence length="426" mass="48505">MLTNYPELTLDKSARKYGSLYSVCPGNQLFAIVSDLGVAKDLMITQGAMFSNRKEMFIKSQIVCAGRGITATPYNDRWRKPRRIANTWLNQQIVDSYTLVLDFEATDMLQGLFAESKNSVAHINPQTYAGRYNIHHPIVAEALRLSRVFMNCTGPMSNIVDFVPLLQWLPSPLKSKGKALHRDLVQTYGGMINEIKKKMQAGEKVDECLTKTMLDIQQTEELDYLDTSILASAFMIGGVVYRTDPSTPRNTEARTRRARSGKVERPHNPFWLGTPHTAMEDFVYDGKLIPKDTVVVLNTWTMHHSEKRWDNPLEFNPDRYVKDLLPTSASANLADPYARDHWMFGAGRRICPGMIVTEPEIWLAISRMLWAFEMVQISERPMNLKEYDGLSGRSPVPFEITLKPNFDGVGEVIRKEMKIWKTSSMV</sequence>
<dbReference type="PANTHER" id="PTHR46300:SF2">
    <property type="entry name" value="CYTOCHROME P450 MONOOXYGENASE ALNH-RELATED"/>
    <property type="match status" value="1"/>
</dbReference>
<dbReference type="PANTHER" id="PTHR46300">
    <property type="entry name" value="P450, PUTATIVE (EUROFUNG)-RELATED-RELATED"/>
    <property type="match status" value="1"/>
</dbReference>
<dbReference type="GO" id="GO:0020037">
    <property type="term" value="F:heme binding"/>
    <property type="evidence" value="ECO:0007669"/>
    <property type="project" value="InterPro"/>
</dbReference>
<evidence type="ECO:0000256" key="4">
    <source>
        <dbReference type="ARBA" id="ARBA00023004"/>
    </source>
</evidence>
<dbReference type="GO" id="GO:0004497">
    <property type="term" value="F:monooxygenase activity"/>
    <property type="evidence" value="ECO:0007669"/>
    <property type="project" value="UniProtKB-KW"/>
</dbReference>
<evidence type="ECO:0000256" key="7">
    <source>
        <dbReference type="RuleBase" id="RU000461"/>
    </source>
</evidence>
<keyword evidence="5 7" id="KW-0503">Monooxygenase</keyword>
<evidence type="ECO:0000313" key="9">
    <source>
        <dbReference type="EMBL" id="KAK3202057.1"/>
    </source>
</evidence>
<feature type="compositionally biased region" description="Basic and acidic residues" evidence="8">
    <location>
        <begin position="251"/>
        <end position="267"/>
    </location>
</feature>
<organism evidence="9 10">
    <name type="scientific">Pseudopithomyces chartarum</name>
    <dbReference type="NCBI Taxonomy" id="1892770"/>
    <lineage>
        <taxon>Eukaryota</taxon>
        <taxon>Fungi</taxon>
        <taxon>Dikarya</taxon>
        <taxon>Ascomycota</taxon>
        <taxon>Pezizomycotina</taxon>
        <taxon>Dothideomycetes</taxon>
        <taxon>Pleosporomycetidae</taxon>
        <taxon>Pleosporales</taxon>
        <taxon>Massarineae</taxon>
        <taxon>Didymosphaeriaceae</taxon>
        <taxon>Pseudopithomyces</taxon>
    </lineage>
</organism>
<dbReference type="InterPro" id="IPR050364">
    <property type="entry name" value="Cytochrome_P450_fung"/>
</dbReference>
<keyword evidence="4 6" id="KW-0408">Iron</keyword>
<keyword evidence="10" id="KW-1185">Reference proteome</keyword>
<evidence type="ECO:0008006" key="11">
    <source>
        <dbReference type="Google" id="ProtNLM"/>
    </source>
</evidence>
<keyword evidence="6 7" id="KW-0349">Heme</keyword>
<protein>
    <recommendedName>
        <fullName evidence="11">Cytochrome P450</fullName>
    </recommendedName>
</protein>
<comment type="similarity">
    <text evidence="1 7">Belongs to the cytochrome P450 family.</text>
</comment>
<dbReference type="Pfam" id="PF00067">
    <property type="entry name" value="p450"/>
    <property type="match status" value="2"/>
</dbReference>
<accession>A0AAN6RD07</accession>
<dbReference type="InterPro" id="IPR001128">
    <property type="entry name" value="Cyt_P450"/>
</dbReference>
<proteinExistence type="inferred from homology"/>
<dbReference type="Proteomes" id="UP001280581">
    <property type="component" value="Unassembled WGS sequence"/>
</dbReference>
<dbReference type="InterPro" id="IPR036396">
    <property type="entry name" value="Cyt_P450_sf"/>
</dbReference>
<dbReference type="InterPro" id="IPR002401">
    <property type="entry name" value="Cyt_P450_E_grp-I"/>
</dbReference>
<dbReference type="Gene3D" id="1.10.630.10">
    <property type="entry name" value="Cytochrome P450"/>
    <property type="match status" value="2"/>
</dbReference>
<feature type="region of interest" description="Disordered" evidence="8">
    <location>
        <begin position="245"/>
        <end position="269"/>
    </location>
</feature>
<gene>
    <name evidence="9" type="ORF">GRF29_164g1555461</name>
</gene>
<evidence type="ECO:0000256" key="8">
    <source>
        <dbReference type="SAM" id="MobiDB-lite"/>
    </source>
</evidence>
<dbReference type="SUPFAM" id="SSF48264">
    <property type="entry name" value="Cytochrome P450"/>
    <property type="match status" value="1"/>
</dbReference>
<dbReference type="GO" id="GO:0016705">
    <property type="term" value="F:oxidoreductase activity, acting on paired donors, with incorporation or reduction of molecular oxygen"/>
    <property type="evidence" value="ECO:0007669"/>
    <property type="project" value="InterPro"/>
</dbReference>
<comment type="caution">
    <text evidence="9">The sequence shown here is derived from an EMBL/GenBank/DDBJ whole genome shotgun (WGS) entry which is preliminary data.</text>
</comment>
<keyword evidence="3 7" id="KW-0560">Oxidoreductase</keyword>
<evidence type="ECO:0000256" key="1">
    <source>
        <dbReference type="ARBA" id="ARBA00010617"/>
    </source>
</evidence>
<feature type="binding site" description="axial binding residue" evidence="6">
    <location>
        <position position="351"/>
    </location>
    <ligand>
        <name>heme</name>
        <dbReference type="ChEBI" id="CHEBI:30413"/>
    </ligand>
    <ligandPart>
        <name>Fe</name>
        <dbReference type="ChEBI" id="CHEBI:18248"/>
    </ligandPart>
</feature>
<comment type="cofactor">
    <cofactor evidence="6">
        <name>heme</name>
        <dbReference type="ChEBI" id="CHEBI:30413"/>
    </cofactor>
</comment>
<dbReference type="GO" id="GO:0005506">
    <property type="term" value="F:iron ion binding"/>
    <property type="evidence" value="ECO:0007669"/>
    <property type="project" value="InterPro"/>
</dbReference>
<dbReference type="PRINTS" id="PR00463">
    <property type="entry name" value="EP450I"/>
</dbReference>
<evidence type="ECO:0000256" key="5">
    <source>
        <dbReference type="ARBA" id="ARBA00023033"/>
    </source>
</evidence>
<dbReference type="AlphaFoldDB" id="A0AAN6RD07"/>
<evidence type="ECO:0000256" key="2">
    <source>
        <dbReference type="ARBA" id="ARBA00022723"/>
    </source>
</evidence>
<dbReference type="InterPro" id="IPR017972">
    <property type="entry name" value="Cyt_P450_CS"/>
</dbReference>
<dbReference type="EMBL" id="WVTA01000015">
    <property type="protein sequence ID" value="KAK3202057.1"/>
    <property type="molecule type" value="Genomic_DNA"/>
</dbReference>